<dbReference type="GO" id="GO:0032259">
    <property type="term" value="P:methylation"/>
    <property type="evidence" value="ECO:0007669"/>
    <property type="project" value="UniProtKB-KW"/>
</dbReference>
<dbReference type="SUPFAM" id="SSF53335">
    <property type="entry name" value="S-adenosyl-L-methionine-dependent methyltransferases"/>
    <property type="match status" value="1"/>
</dbReference>
<keyword evidence="3" id="KW-1185">Reference proteome</keyword>
<dbReference type="PANTHER" id="PTHR43591">
    <property type="entry name" value="METHYLTRANSFERASE"/>
    <property type="match status" value="1"/>
</dbReference>
<dbReference type="CDD" id="cd02440">
    <property type="entry name" value="AdoMet_MTases"/>
    <property type="match status" value="1"/>
</dbReference>
<dbReference type="Proteomes" id="UP000199126">
    <property type="component" value="Unassembled WGS sequence"/>
</dbReference>
<dbReference type="AlphaFoldDB" id="A0A1H8TK72"/>
<dbReference type="GO" id="GO:0008168">
    <property type="term" value="F:methyltransferase activity"/>
    <property type="evidence" value="ECO:0007669"/>
    <property type="project" value="UniProtKB-KW"/>
</dbReference>
<evidence type="ECO:0000313" key="2">
    <source>
        <dbReference type="EMBL" id="SEO90888.1"/>
    </source>
</evidence>
<name>A0A1H8TK72_9EURY</name>
<organism evidence="2 3">
    <name type="scientific">Halogranum amylolyticum</name>
    <dbReference type="NCBI Taxonomy" id="660520"/>
    <lineage>
        <taxon>Archaea</taxon>
        <taxon>Methanobacteriati</taxon>
        <taxon>Methanobacteriota</taxon>
        <taxon>Stenosarchaea group</taxon>
        <taxon>Halobacteria</taxon>
        <taxon>Halobacteriales</taxon>
        <taxon>Haloferacaceae</taxon>
    </lineage>
</organism>
<evidence type="ECO:0000313" key="3">
    <source>
        <dbReference type="Proteomes" id="UP000199126"/>
    </source>
</evidence>
<feature type="domain" description="Methyltransferase" evidence="1">
    <location>
        <begin position="89"/>
        <end position="192"/>
    </location>
</feature>
<dbReference type="EMBL" id="FODV01000007">
    <property type="protein sequence ID" value="SEO90888.1"/>
    <property type="molecule type" value="Genomic_DNA"/>
</dbReference>
<proteinExistence type="predicted"/>
<evidence type="ECO:0000259" key="1">
    <source>
        <dbReference type="Pfam" id="PF13649"/>
    </source>
</evidence>
<protein>
    <submittedName>
        <fullName evidence="2">Methyltransferase domain-containing protein</fullName>
    </submittedName>
</protein>
<reference evidence="3" key="1">
    <citation type="submission" date="2016-10" db="EMBL/GenBank/DDBJ databases">
        <authorList>
            <person name="Varghese N."/>
            <person name="Submissions S."/>
        </authorList>
    </citation>
    <scope>NUCLEOTIDE SEQUENCE [LARGE SCALE GENOMIC DNA]</scope>
    <source>
        <strain evidence="3">CGMCC 1.10121</strain>
    </source>
</reference>
<dbReference type="RefSeq" id="WP_089825265.1">
    <property type="nucleotide sequence ID" value="NZ_FODV01000007.1"/>
</dbReference>
<dbReference type="Pfam" id="PF13649">
    <property type="entry name" value="Methyltransf_25"/>
    <property type="match status" value="1"/>
</dbReference>
<dbReference type="Gene3D" id="3.40.50.150">
    <property type="entry name" value="Vaccinia Virus protein VP39"/>
    <property type="match status" value="1"/>
</dbReference>
<keyword evidence="2" id="KW-0808">Transferase</keyword>
<sequence length="245" mass="26444">MFNFGVYHWRRRLRRLLVATVAVAFGGVAWRLGHDRRFGRLVALLSLVWGVVTGGRTLRSLLSPPPWHVDRTKYEALAAVLPLGDAGTVVDVGCGTGRSLVGLAPAITPDTTVVALDVYDDRIILGNGPALARRNAATAGLSVVPVRGDAVALPFRDGSVDVLTACRVLHDLPRSGAQAALRDAHRVLAPNGRLGVLELPIPHDEDADPAPYWRELLVDAGFTVTEQRTFETDYHVLAATPDQSR</sequence>
<keyword evidence="2" id="KW-0489">Methyltransferase</keyword>
<dbReference type="OrthoDB" id="57427at2157"/>
<dbReference type="InterPro" id="IPR029063">
    <property type="entry name" value="SAM-dependent_MTases_sf"/>
</dbReference>
<gene>
    <name evidence="2" type="ORF">SAMN04487948_10794</name>
</gene>
<dbReference type="InterPro" id="IPR041698">
    <property type="entry name" value="Methyltransf_25"/>
</dbReference>
<accession>A0A1H8TK72</accession>
<dbReference type="PANTHER" id="PTHR43591:SF24">
    <property type="entry name" value="2-METHOXY-6-POLYPRENYL-1,4-BENZOQUINOL METHYLASE, MITOCHONDRIAL"/>
    <property type="match status" value="1"/>
</dbReference>